<dbReference type="OrthoDB" id="9915735at2"/>
<protein>
    <submittedName>
        <fullName evidence="3">Uncharacterized protein</fullName>
    </submittedName>
</protein>
<evidence type="ECO:0000256" key="1">
    <source>
        <dbReference type="SAM" id="Coils"/>
    </source>
</evidence>
<keyword evidence="4" id="KW-1185">Reference proteome</keyword>
<sequence>MSTGLFGGAGIVLGLFYFLFIVLWVAVPVFIYLINKRVKEMRDNSREYRMEIKELNANLKYLKRKFNETNEHQT</sequence>
<evidence type="ECO:0000313" key="4">
    <source>
        <dbReference type="Proteomes" id="UP000273022"/>
    </source>
</evidence>
<comment type="caution">
    <text evidence="3">The sequence shown here is derived from an EMBL/GenBank/DDBJ whole genome shotgun (WGS) entry which is preliminary data.</text>
</comment>
<keyword evidence="2" id="KW-1133">Transmembrane helix</keyword>
<keyword evidence="1" id="KW-0175">Coiled coil</keyword>
<dbReference type="EMBL" id="QYYH01000257">
    <property type="protein sequence ID" value="RJY01628.1"/>
    <property type="molecule type" value="Genomic_DNA"/>
</dbReference>
<organism evidence="3 4">
    <name type="scientific">Parashewanella spongiae</name>
    <dbReference type="NCBI Taxonomy" id="342950"/>
    <lineage>
        <taxon>Bacteria</taxon>
        <taxon>Pseudomonadati</taxon>
        <taxon>Pseudomonadota</taxon>
        <taxon>Gammaproteobacteria</taxon>
        <taxon>Alteromonadales</taxon>
        <taxon>Shewanellaceae</taxon>
        <taxon>Parashewanella</taxon>
    </lineage>
</organism>
<keyword evidence="2" id="KW-0472">Membrane</keyword>
<dbReference type="AlphaFoldDB" id="A0A3A6T948"/>
<feature type="transmembrane region" description="Helical" evidence="2">
    <location>
        <begin position="6"/>
        <end position="34"/>
    </location>
</feature>
<accession>A0A3A6T948</accession>
<reference evidence="3 4" key="1">
    <citation type="submission" date="2018-09" db="EMBL/GenBank/DDBJ databases">
        <title>Phylogeny of the Shewanellaceae, and recommendation for two new genera, Pseudoshewanella and Parashewanella.</title>
        <authorList>
            <person name="Wang G."/>
        </authorList>
    </citation>
    <scope>NUCLEOTIDE SEQUENCE [LARGE SCALE GENOMIC DNA]</scope>
    <source>
        <strain evidence="3 4">KCTC 22492</strain>
    </source>
</reference>
<name>A0A3A6T948_9GAMM</name>
<feature type="coiled-coil region" evidence="1">
    <location>
        <begin position="38"/>
        <end position="72"/>
    </location>
</feature>
<keyword evidence="2" id="KW-0812">Transmembrane</keyword>
<evidence type="ECO:0000256" key="2">
    <source>
        <dbReference type="SAM" id="Phobius"/>
    </source>
</evidence>
<gene>
    <name evidence="3" type="ORF">D5R81_19850</name>
</gene>
<dbReference type="Proteomes" id="UP000273022">
    <property type="component" value="Unassembled WGS sequence"/>
</dbReference>
<proteinExistence type="predicted"/>
<evidence type="ECO:0000313" key="3">
    <source>
        <dbReference type="EMBL" id="RJY01628.1"/>
    </source>
</evidence>